<dbReference type="GO" id="GO:0047372">
    <property type="term" value="F:monoacylglycerol lipase activity"/>
    <property type="evidence" value="ECO:0007669"/>
    <property type="project" value="TreeGrafter"/>
</dbReference>
<sequence length="437" mass="49297">MGFIGTVEQYHSKDTIKLALKNGADANALIPLDKFFNESLPELRTGSKFYLHPLLFNGNLQTLYLNTADYSKTWNVQYGRRIINFDHNGSIHKGGSTTADFVLKSESKEEFDDKFNENPPPEDWPKQHPGVRFLNKTEISNQNSDDTKPMVIICHGLGGGSHEPIIRCISEELHKRGFETVVLNSRGCARTKISTPELFYGLQTDDLRSFVKLLRTSYPNRPFYAIGSSFGATILSNFLGEEGDKSDFVAAATLSNPWDMTDSTYRISSSFISRKLFLPAITSTLTRLVKSNRDVLLEDEFFSKEKIYAKYNSTPEFDDAFTAPLYGFNTAFDYYRHTSSSNRLPKIQTPLLIINSTDDPTVGVVSIPIPEVEANPYLILAKTNIGGHLAYLKSDLKSSWAVDRIADFFSKFNKEIETSKKPIVDYSPKTPYFLTKK</sequence>
<accession>A0A9P8PXP3</accession>
<proteinExistence type="inferred from homology"/>
<evidence type="ECO:0000259" key="5">
    <source>
        <dbReference type="Pfam" id="PF00561"/>
    </source>
</evidence>
<evidence type="ECO:0000313" key="7">
    <source>
        <dbReference type="Proteomes" id="UP000769528"/>
    </source>
</evidence>
<dbReference type="GO" id="GO:0051792">
    <property type="term" value="P:medium-chain fatty acid biosynthetic process"/>
    <property type="evidence" value="ECO:0007669"/>
    <property type="project" value="TreeGrafter"/>
</dbReference>
<evidence type="ECO:0000313" key="6">
    <source>
        <dbReference type="EMBL" id="KAH3679495.1"/>
    </source>
</evidence>
<dbReference type="InterPro" id="IPR050960">
    <property type="entry name" value="AB_hydrolase_4_sf"/>
</dbReference>
<evidence type="ECO:0000256" key="3">
    <source>
        <dbReference type="ARBA" id="ARBA00022801"/>
    </source>
</evidence>
<dbReference type="InterPro" id="IPR029058">
    <property type="entry name" value="AB_hydrolase_fold"/>
</dbReference>
<feature type="active site" description="Charge relay system" evidence="4">
    <location>
        <position position="359"/>
    </location>
</feature>
<comment type="similarity">
    <text evidence="1">Belongs to the AB hydrolase superfamily. AB hydrolase 4 family.</text>
</comment>
<evidence type="ECO:0000256" key="4">
    <source>
        <dbReference type="PIRSR" id="PIRSR005211-1"/>
    </source>
</evidence>
<evidence type="ECO:0000256" key="2">
    <source>
        <dbReference type="ARBA" id="ARBA00022487"/>
    </source>
</evidence>
<reference evidence="6" key="2">
    <citation type="submission" date="2021-01" db="EMBL/GenBank/DDBJ databases">
        <authorList>
            <person name="Schikora-Tamarit M.A."/>
        </authorList>
    </citation>
    <scope>NUCLEOTIDE SEQUENCE</scope>
    <source>
        <strain evidence="6">CBS6341</strain>
    </source>
</reference>
<dbReference type="Pfam" id="PF00561">
    <property type="entry name" value="Abhydrolase_1"/>
    <property type="match status" value="1"/>
</dbReference>
<organism evidence="6 7">
    <name type="scientific">Wickerhamomyces mucosus</name>
    <dbReference type="NCBI Taxonomy" id="1378264"/>
    <lineage>
        <taxon>Eukaryota</taxon>
        <taxon>Fungi</taxon>
        <taxon>Dikarya</taxon>
        <taxon>Ascomycota</taxon>
        <taxon>Saccharomycotina</taxon>
        <taxon>Saccharomycetes</taxon>
        <taxon>Phaffomycetales</taxon>
        <taxon>Wickerhamomycetaceae</taxon>
        <taxon>Wickerhamomyces</taxon>
    </lineage>
</organism>
<reference evidence="6" key="1">
    <citation type="journal article" date="2021" name="Open Biol.">
        <title>Shared evolutionary footprints suggest mitochondrial oxidative damage underlies multiple complex I losses in fungi.</title>
        <authorList>
            <person name="Schikora-Tamarit M.A."/>
            <person name="Marcet-Houben M."/>
            <person name="Nosek J."/>
            <person name="Gabaldon T."/>
        </authorList>
    </citation>
    <scope>NUCLEOTIDE SEQUENCE</scope>
    <source>
        <strain evidence="6">CBS6341</strain>
    </source>
</reference>
<keyword evidence="7" id="KW-1185">Reference proteome</keyword>
<dbReference type="InterPro" id="IPR000073">
    <property type="entry name" value="AB_hydrolase_1"/>
</dbReference>
<dbReference type="PROSITE" id="PS01133">
    <property type="entry name" value="UPF0017"/>
    <property type="match status" value="1"/>
</dbReference>
<feature type="active site" description="Charge relay system" evidence="4">
    <location>
        <position position="229"/>
    </location>
</feature>
<dbReference type="PANTHER" id="PTHR10794">
    <property type="entry name" value="ABHYDROLASE DOMAIN-CONTAINING PROTEIN"/>
    <property type="match status" value="1"/>
</dbReference>
<keyword evidence="3" id="KW-0378">Hydrolase</keyword>
<dbReference type="GO" id="GO:0051793">
    <property type="term" value="P:medium-chain fatty acid catabolic process"/>
    <property type="evidence" value="ECO:0007669"/>
    <property type="project" value="TreeGrafter"/>
</dbReference>
<dbReference type="EMBL" id="JAEUBF010000300">
    <property type="protein sequence ID" value="KAH3679495.1"/>
    <property type="molecule type" value="Genomic_DNA"/>
</dbReference>
<dbReference type="OrthoDB" id="5954035at2759"/>
<gene>
    <name evidence="6" type="ORF">WICMUC_000940</name>
</gene>
<dbReference type="AlphaFoldDB" id="A0A9P8PXP3"/>
<feature type="domain" description="AB hydrolase-1" evidence="5">
    <location>
        <begin position="149"/>
        <end position="363"/>
    </location>
</feature>
<protein>
    <recommendedName>
        <fullName evidence="5">AB hydrolase-1 domain-containing protein</fullName>
    </recommendedName>
</protein>
<dbReference type="PIRSF" id="PIRSF005211">
    <property type="entry name" value="Ab_hydro_YheT"/>
    <property type="match status" value="1"/>
</dbReference>
<feature type="active site" description="Charge relay system" evidence="4">
    <location>
        <position position="388"/>
    </location>
</feature>
<dbReference type="PANTHER" id="PTHR10794:SF44">
    <property type="entry name" value="MEDIUM-CHAIN FATTY ACID ETHYL ESTER SYNTHASE_ESTERASE 1-RELATED"/>
    <property type="match status" value="1"/>
</dbReference>
<evidence type="ECO:0000256" key="1">
    <source>
        <dbReference type="ARBA" id="ARBA00010884"/>
    </source>
</evidence>
<dbReference type="Gene3D" id="3.40.50.1820">
    <property type="entry name" value="alpha/beta hydrolase"/>
    <property type="match status" value="1"/>
</dbReference>
<dbReference type="GO" id="GO:0008126">
    <property type="term" value="F:acetylesterase activity"/>
    <property type="evidence" value="ECO:0007669"/>
    <property type="project" value="TreeGrafter"/>
</dbReference>
<dbReference type="InterPro" id="IPR012020">
    <property type="entry name" value="ABHD4"/>
</dbReference>
<dbReference type="InterPro" id="IPR000952">
    <property type="entry name" value="AB_hydrolase_4_CS"/>
</dbReference>
<comment type="caution">
    <text evidence="6">The sequence shown here is derived from an EMBL/GenBank/DDBJ whole genome shotgun (WGS) entry which is preliminary data.</text>
</comment>
<dbReference type="Proteomes" id="UP000769528">
    <property type="component" value="Unassembled WGS sequence"/>
</dbReference>
<name>A0A9P8PXP3_9ASCO</name>
<dbReference type="SUPFAM" id="SSF53474">
    <property type="entry name" value="alpha/beta-Hydrolases"/>
    <property type="match status" value="1"/>
</dbReference>
<keyword evidence="2" id="KW-0719">Serine esterase</keyword>